<dbReference type="Pfam" id="PF00005">
    <property type="entry name" value="ABC_tran"/>
    <property type="match status" value="1"/>
</dbReference>
<dbReference type="OrthoDB" id="34082at2"/>
<dbReference type="HOGENOM" id="CLU_006313_3_2_0"/>
<evidence type="ECO:0000256" key="1">
    <source>
        <dbReference type="ARBA" id="ARBA00004651"/>
    </source>
</evidence>
<dbReference type="CDD" id="cd03219">
    <property type="entry name" value="ABC_Mj1267_LivG_branched"/>
    <property type="match status" value="1"/>
</dbReference>
<dbReference type="Pfam" id="PF12399">
    <property type="entry name" value="BCA_ABC_TP_C"/>
    <property type="match status" value="1"/>
</dbReference>
<dbReference type="KEGG" id="mhd:Marky_1270"/>
<keyword evidence="3" id="KW-1003">Cell membrane</keyword>
<feature type="transmembrane region" description="Helical" evidence="9">
    <location>
        <begin position="152"/>
        <end position="172"/>
    </location>
</feature>
<organism evidence="11 12">
    <name type="scientific">Marinithermus hydrothermalis (strain DSM 14884 / JCM 11576 / T1)</name>
    <dbReference type="NCBI Taxonomy" id="869210"/>
    <lineage>
        <taxon>Bacteria</taxon>
        <taxon>Thermotogati</taxon>
        <taxon>Deinococcota</taxon>
        <taxon>Deinococci</taxon>
        <taxon>Thermales</taxon>
        <taxon>Thermaceae</taxon>
        <taxon>Marinithermus</taxon>
    </lineage>
</organism>
<keyword evidence="6" id="KW-0067">ATP-binding</keyword>
<evidence type="ECO:0000259" key="10">
    <source>
        <dbReference type="PROSITE" id="PS50893"/>
    </source>
</evidence>
<dbReference type="InterPro" id="IPR003439">
    <property type="entry name" value="ABC_transporter-like_ATP-bd"/>
</dbReference>
<dbReference type="InterPro" id="IPR003593">
    <property type="entry name" value="AAA+_ATPase"/>
</dbReference>
<feature type="transmembrane region" description="Helical" evidence="9">
    <location>
        <begin position="6"/>
        <end position="27"/>
    </location>
</feature>
<feature type="transmembrane region" description="Helical" evidence="9">
    <location>
        <begin position="202"/>
        <end position="220"/>
    </location>
</feature>
<protein>
    <submittedName>
        <fullName evidence="11">Monosaccharide-transporting ATPase</fullName>
        <ecNumber evidence="11">3.6.3.17</ecNumber>
    </submittedName>
</protein>
<dbReference type="EMBL" id="CP002630">
    <property type="protein sequence ID" value="AEB12010.1"/>
    <property type="molecule type" value="Genomic_DNA"/>
</dbReference>
<dbReference type="PROSITE" id="PS50893">
    <property type="entry name" value="ABC_TRANSPORTER_2"/>
    <property type="match status" value="1"/>
</dbReference>
<feature type="transmembrane region" description="Helical" evidence="9">
    <location>
        <begin position="106"/>
        <end position="127"/>
    </location>
</feature>
<dbReference type="Proteomes" id="UP000007030">
    <property type="component" value="Chromosome"/>
</dbReference>
<evidence type="ECO:0000313" key="11">
    <source>
        <dbReference type="EMBL" id="AEB12010.1"/>
    </source>
</evidence>
<evidence type="ECO:0000256" key="9">
    <source>
        <dbReference type="SAM" id="Phobius"/>
    </source>
</evidence>
<keyword evidence="5" id="KW-0547">Nucleotide-binding</keyword>
<dbReference type="GO" id="GO:0005524">
    <property type="term" value="F:ATP binding"/>
    <property type="evidence" value="ECO:0007669"/>
    <property type="project" value="UniProtKB-KW"/>
</dbReference>
<reference evidence="11 12" key="1">
    <citation type="journal article" date="2012" name="Stand. Genomic Sci.">
        <title>Complete genome sequence of the aerobic, heterotroph Marinithermus hydrothermalis type strain (T1(T)) from a deep-sea hydrothermal vent chimney.</title>
        <authorList>
            <person name="Copeland A."/>
            <person name="Gu W."/>
            <person name="Yasawong M."/>
            <person name="Lapidus A."/>
            <person name="Lucas S."/>
            <person name="Deshpande S."/>
            <person name="Pagani I."/>
            <person name="Tapia R."/>
            <person name="Cheng J.F."/>
            <person name="Goodwin L.A."/>
            <person name="Pitluck S."/>
            <person name="Liolios K."/>
            <person name="Ivanova N."/>
            <person name="Mavromatis K."/>
            <person name="Mikhailova N."/>
            <person name="Pati A."/>
            <person name="Chen A."/>
            <person name="Palaniappan K."/>
            <person name="Land M."/>
            <person name="Pan C."/>
            <person name="Brambilla E.M."/>
            <person name="Rohde M."/>
            <person name="Tindall B.J."/>
            <person name="Sikorski J."/>
            <person name="Goker M."/>
            <person name="Detter J.C."/>
            <person name="Bristow J."/>
            <person name="Eisen J.A."/>
            <person name="Markowitz V."/>
            <person name="Hugenholtz P."/>
            <person name="Kyrpides N.C."/>
            <person name="Klenk H.P."/>
            <person name="Woyke T."/>
        </authorList>
    </citation>
    <scope>NUCLEOTIDE SEQUENCE [LARGE SCALE GENOMIC DNA]</scope>
    <source>
        <strain evidence="12">DSM 14884 / JCM 11576 / T1</strain>
    </source>
</reference>
<dbReference type="RefSeq" id="WP_013704057.1">
    <property type="nucleotide sequence ID" value="NC_015387.1"/>
</dbReference>
<dbReference type="SUPFAM" id="SSF52540">
    <property type="entry name" value="P-loop containing nucleoside triphosphate hydrolases"/>
    <property type="match status" value="1"/>
</dbReference>
<dbReference type="PANTHER" id="PTHR45772">
    <property type="entry name" value="CONSERVED COMPONENT OF ABC TRANSPORTER FOR NATURAL AMINO ACIDS-RELATED"/>
    <property type="match status" value="1"/>
</dbReference>
<keyword evidence="2" id="KW-0813">Transport</keyword>
<dbReference type="AlphaFoldDB" id="F2NK39"/>
<evidence type="ECO:0000256" key="8">
    <source>
        <dbReference type="ARBA" id="ARBA00023136"/>
    </source>
</evidence>
<evidence type="ECO:0000256" key="6">
    <source>
        <dbReference type="ARBA" id="ARBA00022840"/>
    </source>
</evidence>
<evidence type="ECO:0000256" key="5">
    <source>
        <dbReference type="ARBA" id="ARBA00022741"/>
    </source>
</evidence>
<proteinExistence type="predicted"/>
<keyword evidence="4 9" id="KW-0812">Transmembrane</keyword>
<dbReference type="GO" id="GO:0005886">
    <property type="term" value="C:plasma membrane"/>
    <property type="evidence" value="ECO:0007669"/>
    <property type="project" value="UniProtKB-SubCell"/>
</dbReference>
<dbReference type="Pfam" id="PF02653">
    <property type="entry name" value="BPD_transp_2"/>
    <property type="match status" value="1"/>
</dbReference>
<dbReference type="InterPro" id="IPR051120">
    <property type="entry name" value="ABC_AA/LPS_Transport"/>
</dbReference>
<dbReference type="InterPro" id="IPR001851">
    <property type="entry name" value="ABC_transp_permease"/>
</dbReference>
<feature type="transmembrane region" description="Helical" evidence="9">
    <location>
        <begin position="275"/>
        <end position="295"/>
    </location>
</feature>
<dbReference type="PANTHER" id="PTHR45772:SF2">
    <property type="entry name" value="ABC TRANSPORTER ATP-BINDING PROTEIN"/>
    <property type="match status" value="1"/>
</dbReference>
<dbReference type="eggNOG" id="COG0411">
    <property type="taxonomic scope" value="Bacteria"/>
</dbReference>
<dbReference type="FunFam" id="3.40.50.300:FF:000421">
    <property type="entry name" value="Branched-chain amino acid ABC transporter ATP-binding protein"/>
    <property type="match status" value="1"/>
</dbReference>
<comment type="subcellular location">
    <subcellularLocation>
        <location evidence="1">Cell membrane</location>
        <topology evidence="1">Multi-pass membrane protein</topology>
    </subcellularLocation>
</comment>
<dbReference type="InterPro" id="IPR032823">
    <property type="entry name" value="BCA_ABC_TP_C"/>
</dbReference>
<dbReference type="GO" id="GO:0015658">
    <property type="term" value="F:branched-chain amino acid transmembrane transporter activity"/>
    <property type="evidence" value="ECO:0007669"/>
    <property type="project" value="InterPro"/>
</dbReference>
<dbReference type="CDD" id="cd06581">
    <property type="entry name" value="TM_PBP1_LivM_like"/>
    <property type="match status" value="1"/>
</dbReference>
<keyword evidence="12" id="KW-1185">Reference proteome</keyword>
<feature type="domain" description="ABC transporter" evidence="10">
    <location>
        <begin position="337"/>
        <end position="582"/>
    </location>
</feature>
<keyword evidence="8 9" id="KW-0472">Membrane</keyword>
<dbReference type="GO" id="GO:0016887">
    <property type="term" value="F:ATP hydrolysis activity"/>
    <property type="evidence" value="ECO:0007669"/>
    <property type="project" value="InterPro"/>
</dbReference>
<accession>F2NK39</accession>
<keyword evidence="11" id="KW-0378">Hydrolase</keyword>
<feature type="transmembrane region" description="Helical" evidence="9">
    <location>
        <begin position="240"/>
        <end position="263"/>
    </location>
</feature>
<feature type="transmembrane region" description="Helical" evidence="9">
    <location>
        <begin position="34"/>
        <end position="57"/>
    </location>
</feature>
<feature type="transmembrane region" description="Helical" evidence="9">
    <location>
        <begin position="77"/>
        <end position="99"/>
    </location>
</feature>
<dbReference type="InterPro" id="IPR043428">
    <property type="entry name" value="LivM-like"/>
</dbReference>
<dbReference type="eggNOG" id="COG4177">
    <property type="taxonomic scope" value="Bacteria"/>
</dbReference>
<dbReference type="Gene3D" id="3.40.50.300">
    <property type="entry name" value="P-loop containing nucleotide triphosphate hydrolases"/>
    <property type="match status" value="1"/>
</dbReference>
<evidence type="ECO:0000256" key="7">
    <source>
        <dbReference type="ARBA" id="ARBA00022989"/>
    </source>
</evidence>
<evidence type="ECO:0000256" key="2">
    <source>
        <dbReference type="ARBA" id="ARBA00022448"/>
    </source>
</evidence>
<gene>
    <name evidence="11" type="ordered locus">Marky_1270</name>
</gene>
<dbReference type="SMART" id="SM00382">
    <property type="entry name" value="AAA"/>
    <property type="match status" value="1"/>
</dbReference>
<name>F2NK39_MARHT</name>
<dbReference type="EC" id="3.6.3.17" evidence="11"/>
<keyword evidence="7 9" id="KW-1133">Transmembrane helix</keyword>
<dbReference type="STRING" id="869210.Marky_1270"/>
<dbReference type="InterPro" id="IPR027417">
    <property type="entry name" value="P-loop_NTPase"/>
</dbReference>
<evidence type="ECO:0000256" key="3">
    <source>
        <dbReference type="ARBA" id="ARBA00022475"/>
    </source>
</evidence>
<evidence type="ECO:0000256" key="4">
    <source>
        <dbReference type="ARBA" id="ARBA00022692"/>
    </source>
</evidence>
<evidence type="ECO:0000313" key="12">
    <source>
        <dbReference type="Proteomes" id="UP000007030"/>
    </source>
</evidence>
<sequence>MSRRAWALVLLVFLLPLVLPPFYVTLLNFTAFNALVVLGLYLLTGLAGLTSFGQAAFMGAGAYATAIATTRLSLDPWLGLGLAVLTSGAFAWVLGAITVRLKGHYLPLATIAWQVALFIVMGSWITLTGGRTGLTDLPPVHLLGLELRTPQAFYYLAWSFAVLAAWGVNNLVASRSGRMIRALRGDAVAAASFGANPATLKLGVFVLAGVLAGVAGWLYAHFLRFVNPSPFGLEASIEFLIMGVVGGIAALPGVFLGSALITGLENWLQDLLPRLFGPGGNFEIIAFGLVLILILHRAPKGLWHFVEGRLPQATPPKPEGEGLAARPKPEEKSEVLLEVRRLTKAFGGLVAVNDLSFEIRRGEILGLIGPNGAGKTTCFNLITGVHPATSGEVRFKGRRISGHPPFQIARHGIARTFQHPHLFPEMTLLENAALGVYTRTRAGMLASMLRLDRHEEARALAEAWRALERVGLQDQAFEKAGRLPLGQQRLLEIARALAADPELLLLDEPAAGLRAGEKRELAELIQRLAREGVTVLLVEHDMDLVMNLVDRVVVMHYGQKLAEGTPREVQQNPKVIEAYLGGSLEETPGPGGAA</sequence>